<keyword evidence="7" id="KW-0378">Hydrolase</keyword>
<dbReference type="Gene3D" id="3.40.50.720">
    <property type="entry name" value="NAD(P)-binding Rossmann-like Domain"/>
    <property type="match status" value="1"/>
</dbReference>
<feature type="domain" description="Tetrahydrofolate dehydrogenase/cyclohydrolase catalytic" evidence="13">
    <location>
        <begin position="58"/>
        <end position="171"/>
    </location>
</feature>
<dbReference type="FunFam" id="3.40.50.10860:FF:000005">
    <property type="entry name" value="C-1-tetrahydrofolate synthase, cytoplasmic, putative"/>
    <property type="match status" value="1"/>
</dbReference>
<protein>
    <recommendedName>
        <fullName evidence="5">C-1-tetrahydrofolate synthase, cytoplasmic</fullName>
        <ecNumber evidence="4">1.5.1.5</ecNumber>
        <ecNumber evidence="3">3.5.4.9</ecNumber>
    </recommendedName>
</protein>
<evidence type="ECO:0000256" key="10">
    <source>
        <dbReference type="ARBA" id="ARBA00023268"/>
    </source>
</evidence>
<keyword evidence="6" id="KW-0554">One-carbon metabolism</keyword>
<dbReference type="Pfam" id="PF02882">
    <property type="entry name" value="THF_DHG_CYH_C"/>
    <property type="match status" value="1"/>
</dbReference>
<dbReference type="InterPro" id="IPR000672">
    <property type="entry name" value="THF_DH/CycHdrlase"/>
</dbReference>
<comment type="subunit">
    <text evidence="2">Homodimer.</text>
</comment>
<evidence type="ECO:0000256" key="5">
    <source>
        <dbReference type="ARBA" id="ARBA00017592"/>
    </source>
</evidence>
<keyword evidence="8" id="KW-0521">NADP</keyword>
<sequence>MICVNRFAILFRRITTNHLLVPTTTAAAKTAIIAQQKLASDYRAITTTTKAIKMAKIISGKEVADEIRAKLKAKVETLPVKPKLVIVQVGGREDSNVYIRMKMQFADSIGATSELVKLERDVSEKALAQKIVELNQDSSVHGIITQLPFDCSNKINSDYIVNLIDPKKDVDGLSVYNAGKLSHGELDSSAFVPCTPNGCLELIKKSGIKIEGSRSVVIGRSKIVGSPMAQLLMWNNSTVTICHSRTKNIDEICRQADILVAAVGRAQMVKGSWLKPGAVVIDCGINVIPDATKKSGTRLVGDVDFEDCRTVASAITPVPGGVGPMTVAMLISNTVESASRTVSAN</sequence>
<evidence type="ECO:0000256" key="9">
    <source>
        <dbReference type="ARBA" id="ARBA00023002"/>
    </source>
</evidence>
<dbReference type="InterPro" id="IPR046346">
    <property type="entry name" value="Aminoacid_DH-like_N_sf"/>
</dbReference>
<dbReference type="InterPro" id="IPR020867">
    <property type="entry name" value="THF_DH/CycHdrlase_CS"/>
</dbReference>
<name>A0A6G1SF63_9ACAR</name>
<reference evidence="15" key="1">
    <citation type="submission" date="2018-10" db="EMBL/GenBank/DDBJ databases">
        <title>Transcriptome assembly of Aceria tosichella (Wheat curl mite) Type 2.</title>
        <authorList>
            <person name="Scully E.D."/>
            <person name="Geib S.M."/>
            <person name="Palmer N.A."/>
            <person name="Gupta A.K."/>
            <person name="Sarath G."/>
            <person name="Tatineni S."/>
        </authorList>
    </citation>
    <scope>NUCLEOTIDE SEQUENCE</scope>
    <source>
        <strain evidence="15">LincolnNE</strain>
    </source>
</reference>
<evidence type="ECO:0000256" key="2">
    <source>
        <dbReference type="ARBA" id="ARBA00011738"/>
    </source>
</evidence>
<evidence type="ECO:0000256" key="12">
    <source>
        <dbReference type="ARBA" id="ARBA00049033"/>
    </source>
</evidence>
<evidence type="ECO:0000256" key="1">
    <source>
        <dbReference type="ARBA" id="ARBA00004777"/>
    </source>
</evidence>
<dbReference type="Gene3D" id="3.40.50.10860">
    <property type="entry name" value="Leucine Dehydrogenase, chain A, domain 1"/>
    <property type="match status" value="1"/>
</dbReference>
<dbReference type="InterPro" id="IPR036291">
    <property type="entry name" value="NAD(P)-bd_dom_sf"/>
</dbReference>
<evidence type="ECO:0000259" key="13">
    <source>
        <dbReference type="Pfam" id="PF00763"/>
    </source>
</evidence>
<dbReference type="SUPFAM" id="SSF51735">
    <property type="entry name" value="NAD(P)-binding Rossmann-fold domains"/>
    <property type="match status" value="1"/>
</dbReference>
<comment type="pathway">
    <text evidence="1">One-carbon metabolism; tetrahydrofolate interconversion.</text>
</comment>
<dbReference type="PROSITE" id="PS00767">
    <property type="entry name" value="THF_DHG_CYH_2"/>
    <property type="match status" value="1"/>
</dbReference>
<dbReference type="CDD" id="cd01080">
    <property type="entry name" value="NAD_bind_m-THF_DH_Cyclohyd"/>
    <property type="match status" value="1"/>
</dbReference>
<keyword evidence="10" id="KW-0511">Multifunctional enzyme</keyword>
<evidence type="ECO:0000256" key="8">
    <source>
        <dbReference type="ARBA" id="ARBA00022857"/>
    </source>
</evidence>
<dbReference type="InterPro" id="IPR020630">
    <property type="entry name" value="THF_DH/CycHdrlase_cat_dom"/>
</dbReference>
<dbReference type="GO" id="GO:0005829">
    <property type="term" value="C:cytosol"/>
    <property type="evidence" value="ECO:0007669"/>
    <property type="project" value="TreeGrafter"/>
</dbReference>
<dbReference type="GO" id="GO:0004488">
    <property type="term" value="F:methylenetetrahydrofolate dehydrogenase (NADP+) activity"/>
    <property type="evidence" value="ECO:0007669"/>
    <property type="project" value="UniProtKB-EC"/>
</dbReference>
<evidence type="ECO:0000256" key="3">
    <source>
        <dbReference type="ARBA" id="ARBA00012776"/>
    </source>
</evidence>
<dbReference type="GO" id="GO:0004329">
    <property type="term" value="F:formate-tetrahydrofolate ligase activity"/>
    <property type="evidence" value="ECO:0007669"/>
    <property type="project" value="UniProtKB-EC"/>
</dbReference>
<evidence type="ECO:0000313" key="15">
    <source>
        <dbReference type="EMBL" id="MDE48861.1"/>
    </source>
</evidence>
<dbReference type="EC" id="1.5.1.5" evidence="4"/>
<evidence type="ECO:0000256" key="6">
    <source>
        <dbReference type="ARBA" id="ARBA00022563"/>
    </source>
</evidence>
<feature type="domain" description="Tetrahydrofolate dehydrogenase/cyclohydrolase NAD(P)-binding" evidence="14">
    <location>
        <begin position="193"/>
        <end position="340"/>
    </location>
</feature>
<gene>
    <name evidence="15" type="primary">pug</name>
    <name evidence="15" type="ORF">g.15867</name>
</gene>
<evidence type="ECO:0000259" key="14">
    <source>
        <dbReference type="Pfam" id="PF02882"/>
    </source>
</evidence>
<evidence type="ECO:0000256" key="7">
    <source>
        <dbReference type="ARBA" id="ARBA00022801"/>
    </source>
</evidence>
<dbReference type="EMBL" id="GGYP01004090">
    <property type="protein sequence ID" value="MDE48861.1"/>
    <property type="molecule type" value="Transcribed_RNA"/>
</dbReference>
<proteinExistence type="inferred from homology"/>
<dbReference type="GO" id="GO:0004477">
    <property type="term" value="F:methenyltetrahydrofolate cyclohydrolase activity"/>
    <property type="evidence" value="ECO:0007669"/>
    <property type="project" value="UniProtKB-EC"/>
</dbReference>
<dbReference type="FunFam" id="3.40.50.720:FF:000006">
    <property type="entry name" value="Bifunctional protein FolD"/>
    <property type="match status" value="1"/>
</dbReference>
<keyword evidence="9" id="KW-0560">Oxidoreductase</keyword>
<dbReference type="SUPFAM" id="SSF53223">
    <property type="entry name" value="Aminoacid dehydrogenase-like, N-terminal domain"/>
    <property type="match status" value="1"/>
</dbReference>
<comment type="catalytic activity">
    <reaction evidence="12">
        <text>(6S)-5,6,7,8-tetrahydrofolate + formate + ATP = (6R)-10-formyltetrahydrofolate + ADP + phosphate</text>
        <dbReference type="Rhea" id="RHEA:20221"/>
        <dbReference type="ChEBI" id="CHEBI:15740"/>
        <dbReference type="ChEBI" id="CHEBI:30616"/>
        <dbReference type="ChEBI" id="CHEBI:43474"/>
        <dbReference type="ChEBI" id="CHEBI:57453"/>
        <dbReference type="ChEBI" id="CHEBI:195366"/>
        <dbReference type="ChEBI" id="CHEBI:456216"/>
        <dbReference type="EC" id="6.3.4.3"/>
    </reaction>
</comment>
<dbReference type="Pfam" id="PF00763">
    <property type="entry name" value="THF_DHG_CYH"/>
    <property type="match status" value="1"/>
</dbReference>
<dbReference type="PANTHER" id="PTHR48099:SF5">
    <property type="entry name" value="C-1-TETRAHYDROFOLATE SYNTHASE, CYTOPLASMIC"/>
    <property type="match status" value="1"/>
</dbReference>
<dbReference type="HAMAP" id="MF_01576">
    <property type="entry name" value="THF_DHG_CYH"/>
    <property type="match status" value="1"/>
</dbReference>
<accession>A0A6G1SF63</accession>
<dbReference type="PRINTS" id="PR00085">
    <property type="entry name" value="THFDHDRGNASE"/>
</dbReference>
<dbReference type="EC" id="3.5.4.9" evidence="3"/>
<dbReference type="AlphaFoldDB" id="A0A6G1SF63"/>
<dbReference type="InterPro" id="IPR020631">
    <property type="entry name" value="THF_DH/CycHdrlase_NAD-bd_dom"/>
</dbReference>
<evidence type="ECO:0000256" key="11">
    <source>
        <dbReference type="ARBA" id="ARBA00036357"/>
    </source>
</evidence>
<organism evidence="15">
    <name type="scientific">Aceria tosichella</name>
    <name type="common">wheat curl mite</name>
    <dbReference type="NCBI Taxonomy" id="561515"/>
    <lineage>
        <taxon>Eukaryota</taxon>
        <taxon>Metazoa</taxon>
        <taxon>Ecdysozoa</taxon>
        <taxon>Arthropoda</taxon>
        <taxon>Chelicerata</taxon>
        <taxon>Arachnida</taxon>
        <taxon>Acari</taxon>
        <taxon>Acariformes</taxon>
        <taxon>Trombidiformes</taxon>
        <taxon>Prostigmata</taxon>
        <taxon>Eupodina</taxon>
        <taxon>Eriophyoidea</taxon>
        <taxon>Eriophyidae</taxon>
        <taxon>Eriophyinae</taxon>
        <taxon>Aceriini</taxon>
        <taxon>Aceria</taxon>
    </lineage>
</organism>
<comment type="catalytic activity">
    <reaction evidence="11">
        <text>(6R)-5,10-methenyltetrahydrofolate + H2O = (6R)-10-formyltetrahydrofolate + H(+)</text>
        <dbReference type="Rhea" id="RHEA:23700"/>
        <dbReference type="ChEBI" id="CHEBI:15377"/>
        <dbReference type="ChEBI" id="CHEBI:15378"/>
        <dbReference type="ChEBI" id="CHEBI:57455"/>
        <dbReference type="ChEBI" id="CHEBI:195366"/>
        <dbReference type="EC" id="3.5.4.9"/>
    </reaction>
</comment>
<dbReference type="PANTHER" id="PTHR48099">
    <property type="entry name" value="C-1-TETRAHYDROFOLATE SYNTHASE, CYTOPLASMIC-RELATED"/>
    <property type="match status" value="1"/>
</dbReference>
<evidence type="ECO:0000256" key="4">
    <source>
        <dbReference type="ARBA" id="ARBA00012859"/>
    </source>
</evidence>
<dbReference type="GO" id="GO:0035999">
    <property type="term" value="P:tetrahydrofolate interconversion"/>
    <property type="evidence" value="ECO:0007669"/>
    <property type="project" value="TreeGrafter"/>
</dbReference>